<feature type="compositionally biased region" description="Acidic residues" evidence="1">
    <location>
        <begin position="112"/>
        <end position="126"/>
    </location>
</feature>
<gene>
    <name evidence="2" type="ORF">SBOR_8217</name>
</gene>
<name>W9C6Q2_SCLBF</name>
<proteinExistence type="predicted"/>
<dbReference type="EMBL" id="AYSA01000506">
    <property type="protein sequence ID" value="ESZ91398.1"/>
    <property type="molecule type" value="Genomic_DNA"/>
</dbReference>
<evidence type="ECO:0000313" key="3">
    <source>
        <dbReference type="Proteomes" id="UP000019487"/>
    </source>
</evidence>
<dbReference type="AlphaFoldDB" id="W9C6Q2"/>
<sequence>MSTISDDFQTTGHLHNAQFLEAVGLAGGLGKVKNLAIHEDVWAETMARHGDEWRQYKSYSPMAVYQQLGVEHLTIAGKPGFFRDGAEFATEVDERDWLWNDDSELDDVREQPEDDSEDDSEDDLEEEVRLYGGSGQAIYQTAGNFANSLTSTQRSIDQREETRSSKGLRPHGDSSILIRQSNEMNRVTQFDHHQPGEEETDDDGYDADNTDYGSGNDDLEKGDLENEDSDLISVMSETSDDSIDVVDRFSCNGPIVGGEDPRLYKPRAVDGKLGDHRIPSGESGLALVNFSTVIAAGRHLLWKNLSKTFYDESAIKEAYLAKLAKVKQPHTQYFAEDNDPTSDNYID</sequence>
<dbReference type="HOGENOM" id="CLU_799641_0_0_1"/>
<feature type="compositionally biased region" description="Polar residues" evidence="1">
    <location>
        <begin position="177"/>
        <end position="188"/>
    </location>
</feature>
<reference evidence="2 3" key="1">
    <citation type="journal article" date="2014" name="Genome Announc.">
        <title>Draft genome sequence of Sclerotinia borealis, a psychrophilic plant pathogenic fungus.</title>
        <authorList>
            <person name="Mardanov A.V."/>
            <person name="Beletsky A.V."/>
            <person name="Kadnikov V.V."/>
            <person name="Ignatov A.N."/>
            <person name="Ravin N.V."/>
        </authorList>
    </citation>
    <scope>NUCLEOTIDE SEQUENCE [LARGE SCALE GENOMIC DNA]</scope>
    <source>
        <strain evidence="3">F-4157</strain>
    </source>
</reference>
<feature type="region of interest" description="Disordered" evidence="1">
    <location>
        <begin position="149"/>
        <end position="224"/>
    </location>
</feature>
<evidence type="ECO:0000256" key="1">
    <source>
        <dbReference type="SAM" id="MobiDB-lite"/>
    </source>
</evidence>
<organism evidence="2 3">
    <name type="scientific">Sclerotinia borealis (strain F-4128)</name>
    <dbReference type="NCBI Taxonomy" id="1432307"/>
    <lineage>
        <taxon>Eukaryota</taxon>
        <taxon>Fungi</taxon>
        <taxon>Dikarya</taxon>
        <taxon>Ascomycota</taxon>
        <taxon>Pezizomycotina</taxon>
        <taxon>Leotiomycetes</taxon>
        <taxon>Helotiales</taxon>
        <taxon>Sclerotiniaceae</taxon>
        <taxon>Sclerotinia</taxon>
    </lineage>
</organism>
<dbReference type="Proteomes" id="UP000019487">
    <property type="component" value="Unassembled WGS sequence"/>
</dbReference>
<accession>W9C6Q2</accession>
<comment type="caution">
    <text evidence="2">The sequence shown here is derived from an EMBL/GenBank/DDBJ whole genome shotgun (WGS) entry which is preliminary data.</text>
</comment>
<dbReference type="OrthoDB" id="3473305at2759"/>
<protein>
    <submittedName>
        <fullName evidence="2">Uncharacterized protein</fullName>
    </submittedName>
</protein>
<feature type="compositionally biased region" description="Acidic residues" evidence="1">
    <location>
        <begin position="197"/>
        <end position="209"/>
    </location>
</feature>
<evidence type="ECO:0000313" key="2">
    <source>
        <dbReference type="EMBL" id="ESZ91398.1"/>
    </source>
</evidence>
<feature type="region of interest" description="Disordered" evidence="1">
    <location>
        <begin position="102"/>
        <end position="126"/>
    </location>
</feature>
<keyword evidence="3" id="KW-1185">Reference proteome</keyword>